<dbReference type="AlphaFoldDB" id="A0AAD7HUS5"/>
<name>A0AAD7HUS5_9AGAR</name>
<comment type="caution">
    <text evidence="1">The sequence shown here is derived from an EMBL/GenBank/DDBJ whole genome shotgun (WGS) entry which is preliminary data.</text>
</comment>
<proteinExistence type="predicted"/>
<reference evidence="1" key="1">
    <citation type="submission" date="2023-03" db="EMBL/GenBank/DDBJ databases">
        <title>Massive genome expansion in bonnet fungi (Mycena s.s.) driven by repeated elements and novel gene families across ecological guilds.</title>
        <authorList>
            <consortium name="Lawrence Berkeley National Laboratory"/>
            <person name="Harder C.B."/>
            <person name="Miyauchi S."/>
            <person name="Viragh M."/>
            <person name="Kuo A."/>
            <person name="Thoen E."/>
            <person name="Andreopoulos B."/>
            <person name="Lu D."/>
            <person name="Skrede I."/>
            <person name="Drula E."/>
            <person name="Henrissat B."/>
            <person name="Morin E."/>
            <person name="Kohler A."/>
            <person name="Barry K."/>
            <person name="LaButti K."/>
            <person name="Morin E."/>
            <person name="Salamov A."/>
            <person name="Lipzen A."/>
            <person name="Mereny Z."/>
            <person name="Hegedus B."/>
            <person name="Baldrian P."/>
            <person name="Stursova M."/>
            <person name="Weitz H."/>
            <person name="Taylor A."/>
            <person name="Grigoriev I.V."/>
            <person name="Nagy L.G."/>
            <person name="Martin F."/>
            <person name="Kauserud H."/>
        </authorList>
    </citation>
    <scope>NUCLEOTIDE SEQUENCE</scope>
    <source>
        <strain evidence="1">CBHHK182m</strain>
    </source>
</reference>
<evidence type="ECO:0000313" key="2">
    <source>
        <dbReference type="Proteomes" id="UP001215598"/>
    </source>
</evidence>
<evidence type="ECO:0000313" key="1">
    <source>
        <dbReference type="EMBL" id="KAJ7728640.1"/>
    </source>
</evidence>
<organism evidence="1 2">
    <name type="scientific">Mycena metata</name>
    <dbReference type="NCBI Taxonomy" id="1033252"/>
    <lineage>
        <taxon>Eukaryota</taxon>
        <taxon>Fungi</taxon>
        <taxon>Dikarya</taxon>
        <taxon>Basidiomycota</taxon>
        <taxon>Agaricomycotina</taxon>
        <taxon>Agaricomycetes</taxon>
        <taxon>Agaricomycetidae</taxon>
        <taxon>Agaricales</taxon>
        <taxon>Marasmiineae</taxon>
        <taxon>Mycenaceae</taxon>
        <taxon>Mycena</taxon>
    </lineage>
</organism>
<dbReference type="EMBL" id="JARKIB010000171">
    <property type="protein sequence ID" value="KAJ7728640.1"/>
    <property type="molecule type" value="Genomic_DNA"/>
</dbReference>
<dbReference type="Proteomes" id="UP001215598">
    <property type="component" value="Unassembled WGS sequence"/>
</dbReference>
<gene>
    <name evidence="1" type="ORF">B0H16DRAFT_1470401</name>
</gene>
<sequence length="155" mass="16997">MDTATTPKRSDWIGQGRAWASVPPAVRKIAAEYFLIPQELEQNLLPSPYLSIAKMCQFPLPLQNTSPVPTQPAQFFGTSAPDHISDEDLMVRAWPLPIPDSKTVHKLAVCSRQAWLDGNQSIVYSHLGGDVTKGRSLPLSSKSAHAADFKSWTTA</sequence>
<protein>
    <submittedName>
        <fullName evidence="1">Uncharacterized protein</fullName>
    </submittedName>
</protein>
<accession>A0AAD7HUS5</accession>
<keyword evidence="2" id="KW-1185">Reference proteome</keyword>